<name>A0A4Q2DRF1_9AGAR</name>
<gene>
    <name evidence="1" type="ORF">EST38_g4370</name>
</gene>
<proteinExistence type="predicted"/>
<comment type="caution">
    <text evidence="1">The sequence shown here is derived from an EMBL/GenBank/DDBJ whole genome shotgun (WGS) entry which is preliminary data.</text>
</comment>
<reference evidence="1 2" key="1">
    <citation type="submission" date="2019-01" db="EMBL/GenBank/DDBJ databases">
        <title>Draft genome sequence of Psathyrella aberdarensis IHI B618.</title>
        <authorList>
            <person name="Buettner E."/>
            <person name="Kellner H."/>
        </authorList>
    </citation>
    <scope>NUCLEOTIDE SEQUENCE [LARGE SCALE GENOMIC DNA]</scope>
    <source>
        <strain evidence="1 2">IHI B618</strain>
    </source>
</reference>
<keyword evidence="2" id="KW-1185">Reference proteome</keyword>
<protein>
    <submittedName>
        <fullName evidence="1">Uncharacterized protein</fullName>
    </submittedName>
</protein>
<evidence type="ECO:0000313" key="2">
    <source>
        <dbReference type="Proteomes" id="UP000290288"/>
    </source>
</evidence>
<dbReference type="EMBL" id="SDEE01000106">
    <property type="protein sequence ID" value="RXW21475.1"/>
    <property type="molecule type" value="Genomic_DNA"/>
</dbReference>
<accession>A0A4Q2DRF1</accession>
<dbReference type="STRING" id="2316362.A0A4Q2DRF1"/>
<dbReference type="OrthoDB" id="3261690at2759"/>
<sequence length="299" mass="34118">MADTLHDIQPYTLEEFYRKAHELYLMDRNEEFVHFVLCGTHNGHQASIDVHRDRVTAAEAPTLQISRDYDSILGIDQQICVRNRPITITPVAKYEDTLKKNVHLKYSFTNATGDHTAPLHHIPNLGLSKWETHNLIRVLFPDLYGPDRQSFKLSKQEQVDFYEKGLLPTLQVLLEHRGGDLPPTYDAEMFRARLQSGKLSFTTRTLPDWQVQWFGDTLRRVLVANGVSWGANLVFLHQIRGMMNATHHFVLNAANGEAALDEFLDRIGLRLDTLLESGEWWVDVGAEVLGCTSGTLTLR</sequence>
<dbReference type="AlphaFoldDB" id="A0A4Q2DRF1"/>
<dbReference type="Proteomes" id="UP000290288">
    <property type="component" value="Unassembled WGS sequence"/>
</dbReference>
<evidence type="ECO:0000313" key="1">
    <source>
        <dbReference type="EMBL" id="RXW21475.1"/>
    </source>
</evidence>
<organism evidence="1 2">
    <name type="scientific">Candolleomyces aberdarensis</name>
    <dbReference type="NCBI Taxonomy" id="2316362"/>
    <lineage>
        <taxon>Eukaryota</taxon>
        <taxon>Fungi</taxon>
        <taxon>Dikarya</taxon>
        <taxon>Basidiomycota</taxon>
        <taxon>Agaricomycotina</taxon>
        <taxon>Agaricomycetes</taxon>
        <taxon>Agaricomycetidae</taxon>
        <taxon>Agaricales</taxon>
        <taxon>Agaricineae</taxon>
        <taxon>Psathyrellaceae</taxon>
        <taxon>Candolleomyces</taxon>
    </lineage>
</organism>